<protein>
    <submittedName>
        <fullName evidence="1">Uncharacterized protein</fullName>
    </submittedName>
</protein>
<evidence type="ECO:0000313" key="2">
    <source>
        <dbReference type="Proteomes" id="UP000499080"/>
    </source>
</evidence>
<accession>A0A4Y2REU4</accession>
<gene>
    <name evidence="1" type="ORF">AVEN_134472_1</name>
</gene>
<reference evidence="1 2" key="1">
    <citation type="journal article" date="2019" name="Sci. Rep.">
        <title>Orb-weaving spider Araneus ventricosus genome elucidates the spidroin gene catalogue.</title>
        <authorList>
            <person name="Kono N."/>
            <person name="Nakamura H."/>
            <person name="Ohtoshi R."/>
            <person name="Moran D.A.P."/>
            <person name="Shinohara A."/>
            <person name="Yoshida Y."/>
            <person name="Fujiwara M."/>
            <person name="Mori M."/>
            <person name="Tomita M."/>
            <person name="Arakawa K."/>
        </authorList>
    </citation>
    <scope>NUCLEOTIDE SEQUENCE [LARGE SCALE GENOMIC DNA]</scope>
</reference>
<proteinExistence type="predicted"/>
<dbReference type="AlphaFoldDB" id="A0A4Y2REU4"/>
<dbReference type="EMBL" id="BGPR01016848">
    <property type="protein sequence ID" value="GBN74318.1"/>
    <property type="molecule type" value="Genomic_DNA"/>
</dbReference>
<evidence type="ECO:0000313" key="1">
    <source>
        <dbReference type="EMBL" id="GBN74318.1"/>
    </source>
</evidence>
<comment type="caution">
    <text evidence="1">The sequence shown here is derived from an EMBL/GenBank/DDBJ whole genome shotgun (WGS) entry which is preliminary data.</text>
</comment>
<keyword evidence="2" id="KW-1185">Reference proteome</keyword>
<dbReference type="Proteomes" id="UP000499080">
    <property type="component" value="Unassembled WGS sequence"/>
</dbReference>
<organism evidence="1 2">
    <name type="scientific">Araneus ventricosus</name>
    <name type="common">Orbweaver spider</name>
    <name type="synonym">Epeira ventricosa</name>
    <dbReference type="NCBI Taxonomy" id="182803"/>
    <lineage>
        <taxon>Eukaryota</taxon>
        <taxon>Metazoa</taxon>
        <taxon>Ecdysozoa</taxon>
        <taxon>Arthropoda</taxon>
        <taxon>Chelicerata</taxon>
        <taxon>Arachnida</taxon>
        <taxon>Araneae</taxon>
        <taxon>Araneomorphae</taxon>
        <taxon>Entelegynae</taxon>
        <taxon>Araneoidea</taxon>
        <taxon>Araneidae</taxon>
        <taxon>Araneus</taxon>
    </lineage>
</organism>
<sequence length="100" mass="11270">MKKYDIQVADISLYLSMLKRKAGTTENEESEWVSEFKALLPLDLAQDTSTHSEFEADFEAAESYPDGYLELKTKVEASLKSSRGLMKCSSMDNFTETQVA</sequence>
<name>A0A4Y2REU4_ARAVE</name>